<dbReference type="EMBL" id="JADIMR010000106">
    <property type="protein sequence ID" value="MBO8447525.1"/>
    <property type="molecule type" value="Genomic_DNA"/>
</dbReference>
<name>A0A9D9HAU1_9BACT</name>
<accession>A0A9D9HAU1</accession>
<gene>
    <name evidence="1" type="ORF">IAC32_07270</name>
</gene>
<reference evidence="1" key="2">
    <citation type="journal article" date="2021" name="PeerJ">
        <title>Extensive microbial diversity within the chicken gut microbiome revealed by metagenomics and culture.</title>
        <authorList>
            <person name="Gilroy R."/>
            <person name="Ravi A."/>
            <person name="Getino M."/>
            <person name="Pursley I."/>
            <person name="Horton D.L."/>
            <person name="Alikhan N.F."/>
            <person name="Baker D."/>
            <person name="Gharbi K."/>
            <person name="Hall N."/>
            <person name="Watson M."/>
            <person name="Adriaenssens E.M."/>
            <person name="Foster-Nyarko E."/>
            <person name="Jarju S."/>
            <person name="Secka A."/>
            <person name="Antonio M."/>
            <person name="Oren A."/>
            <person name="Chaudhuri R.R."/>
            <person name="La Ragione R."/>
            <person name="Hildebrand F."/>
            <person name="Pallen M.J."/>
        </authorList>
    </citation>
    <scope>NUCLEOTIDE SEQUENCE</scope>
    <source>
        <strain evidence="1">D3-1215</strain>
    </source>
</reference>
<proteinExistence type="predicted"/>
<organism evidence="1 2">
    <name type="scientific">Candidatus Enterocola intestinipullorum</name>
    <dbReference type="NCBI Taxonomy" id="2840783"/>
    <lineage>
        <taxon>Bacteria</taxon>
        <taxon>Pseudomonadati</taxon>
        <taxon>Bacteroidota</taxon>
        <taxon>Bacteroidia</taxon>
        <taxon>Bacteroidales</taxon>
        <taxon>Candidatus Enterocola</taxon>
    </lineage>
</organism>
<dbReference type="Proteomes" id="UP000823637">
    <property type="component" value="Unassembled WGS sequence"/>
</dbReference>
<dbReference type="AlphaFoldDB" id="A0A9D9HAU1"/>
<dbReference type="Pfam" id="PF11950">
    <property type="entry name" value="DUF3467"/>
    <property type="match status" value="1"/>
</dbReference>
<evidence type="ECO:0000313" key="1">
    <source>
        <dbReference type="EMBL" id="MBO8447525.1"/>
    </source>
</evidence>
<dbReference type="InterPro" id="IPR021857">
    <property type="entry name" value="DUF3467"/>
</dbReference>
<sequence>MEQKENKNVLNIDIPADVMDGVYSNMTVVSHSQEEFVIDFVRLVPGSNKARVKSRVVMSPVNAKRTLAALQENLMKYEAQYGSIKLPERKQAGTIIAPFKAEA</sequence>
<reference evidence="1" key="1">
    <citation type="submission" date="2020-10" db="EMBL/GenBank/DDBJ databases">
        <authorList>
            <person name="Gilroy R."/>
        </authorList>
    </citation>
    <scope>NUCLEOTIDE SEQUENCE</scope>
    <source>
        <strain evidence="1">D3-1215</strain>
    </source>
</reference>
<evidence type="ECO:0000313" key="2">
    <source>
        <dbReference type="Proteomes" id="UP000823637"/>
    </source>
</evidence>
<protein>
    <submittedName>
        <fullName evidence="1">DUF3467 domain-containing protein</fullName>
    </submittedName>
</protein>
<comment type="caution">
    <text evidence="1">The sequence shown here is derived from an EMBL/GenBank/DDBJ whole genome shotgun (WGS) entry which is preliminary data.</text>
</comment>